<evidence type="ECO:0000313" key="2">
    <source>
        <dbReference type="EMBL" id="KAG5605110.1"/>
    </source>
</evidence>
<sequence>MDSTINTSTLSEMIPTSSIAANPSASVATESPMEVIASLEQQIGELNLLVTQYQDASQNLLPDAHQKGLMPPLFPTSSELNQGDHFTTSQQTQSASLTHSTQDIPLVYTFPPVTKVQEFHRQDVNHYAEIENDTKSIDAEMISRKMKNLEDAMRGLRGFDSSQS</sequence>
<comment type="caution">
    <text evidence="2">The sequence shown here is derived from an EMBL/GenBank/DDBJ whole genome shotgun (WGS) entry which is preliminary data.</text>
</comment>
<proteinExistence type="predicted"/>
<dbReference type="EMBL" id="JACXVP010000005">
    <property type="protein sequence ID" value="KAG5605110.1"/>
    <property type="molecule type" value="Genomic_DNA"/>
</dbReference>
<dbReference type="Proteomes" id="UP000824120">
    <property type="component" value="Chromosome 5"/>
</dbReference>
<evidence type="ECO:0000256" key="1">
    <source>
        <dbReference type="SAM" id="MobiDB-lite"/>
    </source>
</evidence>
<protein>
    <submittedName>
        <fullName evidence="2">Uncharacterized protein</fullName>
    </submittedName>
</protein>
<feature type="compositionally biased region" description="Low complexity" evidence="1">
    <location>
        <begin position="87"/>
        <end position="98"/>
    </location>
</feature>
<gene>
    <name evidence="2" type="ORF">H5410_026602</name>
</gene>
<reference evidence="2 3" key="1">
    <citation type="submission" date="2020-09" db="EMBL/GenBank/DDBJ databases">
        <title>De no assembly of potato wild relative species, Solanum commersonii.</title>
        <authorList>
            <person name="Cho K."/>
        </authorList>
    </citation>
    <scope>NUCLEOTIDE SEQUENCE [LARGE SCALE GENOMIC DNA]</scope>
    <source>
        <strain evidence="2">LZ3.2</strain>
        <tissue evidence="2">Leaf</tissue>
    </source>
</reference>
<feature type="compositionally biased region" description="Polar residues" evidence="1">
    <location>
        <begin position="76"/>
        <end position="86"/>
    </location>
</feature>
<evidence type="ECO:0000313" key="3">
    <source>
        <dbReference type="Proteomes" id="UP000824120"/>
    </source>
</evidence>
<dbReference type="AlphaFoldDB" id="A0A9J5Z1Z8"/>
<feature type="region of interest" description="Disordered" evidence="1">
    <location>
        <begin position="76"/>
        <end position="98"/>
    </location>
</feature>
<name>A0A9J5Z1Z8_SOLCO</name>
<accession>A0A9J5Z1Z8</accession>
<keyword evidence="3" id="KW-1185">Reference proteome</keyword>
<organism evidence="2 3">
    <name type="scientific">Solanum commersonii</name>
    <name type="common">Commerson's wild potato</name>
    <name type="synonym">Commerson's nightshade</name>
    <dbReference type="NCBI Taxonomy" id="4109"/>
    <lineage>
        <taxon>Eukaryota</taxon>
        <taxon>Viridiplantae</taxon>
        <taxon>Streptophyta</taxon>
        <taxon>Embryophyta</taxon>
        <taxon>Tracheophyta</taxon>
        <taxon>Spermatophyta</taxon>
        <taxon>Magnoliopsida</taxon>
        <taxon>eudicotyledons</taxon>
        <taxon>Gunneridae</taxon>
        <taxon>Pentapetalae</taxon>
        <taxon>asterids</taxon>
        <taxon>lamiids</taxon>
        <taxon>Solanales</taxon>
        <taxon>Solanaceae</taxon>
        <taxon>Solanoideae</taxon>
        <taxon>Solaneae</taxon>
        <taxon>Solanum</taxon>
    </lineage>
</organism>